<comment type="caution">
    <text evidence="2">The sequence shown here is derived from an EMBL/GenBank/DDBJ whole genome shotgun (WGS) entry which is preliminary data.</text>
</comment>
<dbReference type="Proteomes" id="UP001596161">
    <property type="component" value="Unassembled WGS sequence"/>
</dbReference>
<keyword evidence="1" id="KW-0812">Transmembrane</keyword>
<accession>A0ABW0ECQ1</accession>
<evidence type="ECO:0000313" key="3">
    <source>
        <dbReference type="Proteomes" id="UP001596161"/>
    </source>
</evidence>
<reference evidence="3" key="1">
    <citation type="journal article" date="2019" name="Int. J. Syst. Evol. Microbiol.">
        <title>The Global Catalogue of Microorganisms (GCM) 10K type strain sequencing project: providing services to taxonomists for standard genome sequencing and annotation.</title>
        <authorList>
            <consortium name="The Broad Institute Genomics Platform"/>
            <consortium name="The Broad Institute Genome Sequencing Center for Infectious Disease"/>
            <person name="Wu L."/>
            <person name="Ma J."/>
        </authorList>
    </citation>
    <scope>NUCLEOTIDE SEQUENCE [LARGE SCALE GENOMIC DNA]</scope>
    <source>
        <strain evidence="3">KACC 12602</strain>
    </source>
</reference>
<feature type="transmembrane region" description="Helical" evidence="1">
    <location>
        <begin position="57"/>
        <end position="80"/>
    </location>
</feature>
<evidence type="ECO:0000256" key="1">
    <source>
        <dbReference type="SAM" id="Phobius"/>
    </source>
</evidence>
<protein>
    <submittedName>
        <fullName evidence="2">Uncharacterized protein</fullName>
    </submittedName>
</protein>
<keyword evidence="1" id="KW-0472">Membrane</keyword>
<feature type="transmembrane region" description="Helical" evidence="1">
    <location>
        <begin position="92"/>
        <end position="116"/>
    </location>
</feature>
<keyword evidence="1" id="KW-1133">Transmembrane helix</keyword>
<organism evidence="2 3">
    <name type="scientific">Adhaeribacter terreus</name>
    <dbReference type="NCBI Taxonomy" id="529703"/>
    <lineage>
        <taxon>Bacteria</taxon>
        <taxon>Pseudomonadati</taxon>
        <taxon>Bacteroidota</taxon>
        <taxon>Cytophagia</taxon>
        <taxon>Cytophagales</taxon>
        <taxon>Hymenobacteraceae</taxon>
        <taxon>Adhaeribacter</taxon>
    </lineage>
</organism>
<keyword evidence="3" id="KW-1185">Reference proteome</keyword>
<dbReference type="RefSeq" id="WP_378018519.1">
    <property type="nucleotide sequence ID" value="NZ_JBHSKT010000012.1"/>
</dbReference>
<evidence type="ECO:0000313" key="2">
    <source>
        <dbReference type="EMBL" id="MFC5272162.1"/>
    </source>
</evidence>
<sequence>MQLLDNETIIASANQNLLVLTNLRVIQQAKAENGKFYKSIYLEDITSIAIDKKKIALLLYLTLLMLVNGMASMIGERIVAGVMGKSTDNLSIIFGITSLFFYLFYSFYSISIISIATPSLRIDQQISSRDNATEFIFKVERAKLAARLKPL</sequence>
<proteinExistence type="predicted"/>
<gene>
    <name evidence="2" type="ORF">ACFPIB_16225</name>
</gene>
<name>A0ABW0ECQ1_9BACT</name>
<dbReference type="EMBL" id="JBHSKT010000012">
    <property type="protein sequence ID" value="MFC5272162.1"/>
    <property type="molecule type" value="Genomic_DNA"/>
</dbReference>